<reference evidence="3" key="1">
    <citation type="submission" date="2025-08" db="UniProtKB">
        <authorList>
            <consortium name="RefSeq"/>
        </authorList>
    </citation>
    <scope>IDENTIFICATION</scope>
    <source>
        <tissue evidence="3">Muscle</tissue>
    </source>
</reference>
<dbReference type="Proteomes" id="UP000694941">
    <property type="component" value="Unplaced"/>
</dbReference>
<accession>A0ABM1C2T9</accession>
<dbReference type="GeneID" id="106477161"/>
<sequence length="182" mass="20023">MWKFDLAALRTGISWGETPIITTTLSAVVALVLYRRWRKSRGQLQPSGKTVLITGCDSGIGYIVARWLDKLGFTVYAGCLFADGDGAQKLKDSCSTRLRIIQLDITDAQQVAKAVATIEESLSPAEGLYGLVNNAGILSMGALEWYPDAHWTQVVDVNIKGTFRVTKSFLPLIRRGRGKYIL</sequence>
<dbReference type="RefSeq" id="XP_013793207.1">
    <property type="nucleotide sequence ID" value="XM_013937753.1"/>
</dbReference>
<gene>
    <name evidence="3" type="primary">LOC106477161</name>
</gene>
<feature type="transmembrane region" description="Helical" evidence="1">
    <location>
        <begin position="12"/>
        <end position="34"/>
    </location>
</feature>
<dbReference type="Pfam" id="PF00106">
    <property type="entry name" value="adh_short"/>
    <property type="match status" value="1"/>
</dbReference>
<dbReference type="InterPro" id="IPR036291">
    <property type="entry name" value="NAD(P)-bd_dom_sf"/>
</dbReference>
<proteinExistence type="predicted"/>
<dbReference type="InterPro" id="IPR002347">
    <property type="entry name" value="SDR_fam"/>
</dbReference>
<evidence type="ECO:0000313" key="3">
    <source>
        <dbReference type="RefSeq" id="XP_013793207.1"/>
    </source>
</evidence>
<keyword evidence="1" id="KW-1133">Transmembrane helix</keyword>
<dbReference type="InterPro" id="IPR003560">
    <property type="entry name" value="DHB_DH"/>
</dbReference>
<organism evidence="2 3">
    <name type="scientific">Limulus polyphemus</name>
    <name type="common">Atlantic horseshoe crab</name>
    <dbReference type="NCBI Taxonomy" id="6850"/>
    <lineage>
        <taxon>Eukaryota</taxon>
        <taxon>Metazoa</taxon>
        <taxon>Ecdysozoa</taxon>
        <taxon>Arthropoda</taxon>
        <taxon>Chelicerata</taxon>
        <taxon>Merostomata</taxon>
        <taxon>Xiphosura</taxon>
        <taxon>Limulidae</taxon>
        <taxon>Limulus</taxon>
    </lineage>
</organism>
<name>A0ABM1C2T9_LIMPO</name>
<keyword evidence="2" id="KW-1185">Reference proteome</keyword>
<dbReference type="Gene3D" id="3.40.50.720">
    <property type="entry name" value="NAD(P)-binding Rossmann-like Domain"/>
    <property type="match status" value="1"/>
</dbReference>
<dbReference type="SUPFAM" id="SSF51735">
    <property type="entry name" value="NAD(P)-binding Rossmann-fold domains"/>
    <property type="match status" value="1"/>
</dbReference>
<dbReference type="PANTHER" id="PTHR43313:SF36">
    <property type="entry name" value="D-BETA-HYDROXYBUTYRATE DEHYDROGENASE, MITOCHONDRIAL"/>
    <property type="match status" value="1"/>
</dbReference>
<protein>
    <submittedName>
        <fullName evidence="3">D-beta-hydroxybutyrate dehydrogenase, mitochondrial-like</fullName>
    </submittedName>
</protein>
<dbReference type="PANTHER" id="PTHR43313">
    <property type="entry name" value="SHORT-CHAIN DEHYDROGENASE/REDUCTASE FAMILY 9C"/>
    <property type="match status" value="1"/>
</dbReference>
<keyword evidence="1" id="KW-0812">Transmembrane</keyword>
<evidence type="ECO:0000256" key="1">
    <source>
        <dbReference type="SAM" id="Phobius"/>
    </source>
</evidence>
<keyword evidence="1" id="KW-0472">Membrane</keyword>
<evidence type="ECO:0000313" key="2">
    <source>
        <dbReference type="Proteomes" id="UP000694941"/>
    </source>
</evidence>
<dbReference type="PRINTS" id="PR01397">
    <property type="entry name" value="DHBDHDRGNASE"/>
</dbReference>
<feature type="non-terminal residue" evidence="3">
    <location>
        <position position="182"/>
    </location>
</feature>